<dbReference type="InterPro" id="IPR054613">
    <property type="entry name" value="Peptidase_S78_dom"/>
</dbReference>
<evidence type="ECO:0000313" key="6">
    <source>
        <dbReference type="Proteomes" id="UP000216352"/>
    </source>
</evidence>
<evidence type="ECO:0000256" key="2">
    <source>
        <dbReference type="ARBA" id="ARBA00022670"/>
    </source>
</evidence>
<comment type="caution">
    <text evidence="5">The sequence shown here is derived from an EMBL/GenBank/DDBJ whole genome shotgun (WGS) entry which is preliminary data.</text>
</comment>
<dbReference type="Pfam" id="PF25209">
    <property type="entry name" value="Phage_capsid_4"/>
    <property type="match status" value="1"/>
</dbReference>
<sequence>MPNDLMARRELTIGGLSLRASDASGDGRTIEGVAVPFNTRYKLWGDYAEVFDPDTDFGSRQSVKISRGHGDLIGKVTDMRAEPDGLHITARLSDTPSARETAQLIRDGVYDGLSVGFAPVENRTEYTDDGITEVHRRKVDLFEVAVTGIPAYPDAAITGQRDATNTQTTTTTTERNTTMNIEDILEKIQTMDEQTRSALADLSARVDRPAPSALGSQWRSAGDYLKALEAGDEQAVEFQRDARDLITSPDAHNANVWVADQIRLVQSRRSVANMFVHQALPASGMTVEYLTLGTDTMKVAKQATEGDALAFGKVTLSSQTSNVETYGGYTTLSRQVIERSTAPALSTALRAMTIAYATATETAARDYLASAIAGATANQITTPAAPSSLTADQWIGVIIDAAEAVDARGAQIGTLAVGKDVFTAMAKLTRSGNALMDVSGRGSDTIGTMDLSDVTGQVFRVGVRMLPGAAADTAAFIDPEALTMWEAGGPFQLQQMNARALTDDYAVYGYAAFGTTFPGGIAPLASA</sequence>
<evidence type="ECO:0000259" key="4">
    <source>
        <dbReference type="Pfam" id="PF04586"/>
    </source>
</evidence>
<dbReference type="AlphaFoldDB" id="A0A261FUR5"/>
<evidence type="ECO:0000256" key="1">
    <source>
        <dbReference type="ARBA" id="ARBA00022612"/>
    </source>
</evidence>
<dbReference type="OrthoDB" id="3268964at2"/>
<dbReference type="EMBL" id="MWWX01000004">
    <property type="protein sequence ID" value="OZG62685.1"/>
    <property type="molecule type" value="Genomic_DNA"/>
</dbReference>
<evidence type="ECO:0000313" key="5">
    <source>
        <dbReference type="EMBL" id="OZG62685.1"/>
    </source>
</evidence>
<dbReference type="Proteomes" id="UP000216352">
    <property type="component" value="Unassembled WGS sequence"/>
</dbReference>
<dbReference type="Pfam" id="PF04586">
    <property type="entry name" value="Peptidase_S78"/>
    <property type="match status" value="1"/>
</dbReference>
<dbReference type="SUPFAM" id="SSF56563">
    <property type="entry name" value="Major capsid protein gp5"/>
    <property type="match status" value="1"/>
</dbReference>
<dbReference type="GO" id="GO:0008233">
    <property type="term" value="F:peptidase activity"/>
    <property type="evidence" value="ECO:0007669"/>
    <property type="project" value="UniProtKB-KW"/>
</dbReference>
<protein>
    <submittedName>
        <fullName evidence="5">Phage capsid protein</fullName>
    </submittedName>
</protein>
<evidence type="ECO:0000256" key="3">
    <source>
        <dbReference type="ARBA" id="ARBA00022801"/>
    </source>
</evidence>
<keyword evidence="1" id="KW-1188">Viral release from host cell</keyword>
<keyword evidence="6" id="KW-1185">Reference proteome</keyword>
<proteinExistence type="predicted"/>
<accession>A0A261FUR5</accession>
<dbReference type="GO" id="GO:0006508">
    <property type="term" value="P:proteolysis"/>
    <property type="evidence" value="ECO:0007669"/>
    <property type="project" value="UniProtKB-KW"/>
</dbReference>
<gene>
    <name evidence="5" type="ORF">BLEM_0602</name>
</gene>
<dbReference type="NCBIfam" id="TIGR01543">
    <property type="entry name" value="proheadase_HK97"/>
    <property type="match status" value="1"/>
</dbReference>
<name>A0A261FUR5_9BIFI</name>
<feature type="domain" description="Prohead serine protease" evidence="4">
    <location>
        <begin position="18"/>
        <end position="165"/>
    </location>
</feature>
<dbReference type="InterPro" id="IPR006433">
    <property type="entry name" value="Prohead_protease"/>
</dbReference>
<reference evidence="5 6" key="1">
    <citation type="journal article" date="2017" name="BMC Genomics">
        <title>Comparative genomic and phylogenomic analyses of the Bifidobacteriaceae family.</title>
        <authorList>
            <person name="Lugli G.A."/>
            <person name="Milani C."/>
            <person name="Turroni F."/>
            <person name="Duranti S."/>
            <person name="Mancabelli L."/>
            <person name="Mangifesta M."/>
            <person name="Ferrario C."/>
            <person name="Modesto M."/>
            <person name="Mattarelli P."/>
            <person name="Jiri K."/>
            <person name="van Sinderen D."/>
            <person name="Ventura M."/>
        </authorList>
    </citation>
    <scope>NUCLEOTIDE SEQUENCE [LARGE SCALE GENOMIC DNA]</scope>
    <source>
        <strain evidence="5 6">DSM 28807</strain>
    </source>
</reference>
<dbReference type="RefSeq" id="WP_072725744.1">
    <property type="nucleotide sequence ID" value="NZ_BDIS01000016.1"/>
</dbReference>
<dbReference type="STRING" id="1603886.GCA_001895165_01307"/>
<keyword evidence="3" id="KW-0378">Hydrolase</keyword>
<keyword evidence="2" id="KW-0645">Protease</keyword>
<organism evidence="5 6">
    <name type="scientific">Bifidobacterium lemurum</name>
    <dbReference type="NCBI Taxonomy" id="1603886"/>
    <lineage>
        <taxon>Bacteria</taxon>
        <taxon>Bacillati</taxon>
        <taxon>Actinomycetota</taxon>
        <taxon>Actinomycetes</taxon>
        <taxon>Bifidobacteriales</taxon>
        <taxon>Bifidobacteriaceae</taxon>
        <taxon>Bifidobacterium</taxon>
    </lineage>
</organism>